<feature type="domain" description="EDRF1 N-terminal" evidence="2">
    <location>
        <begin position="21"/>
        <end position="114"/>
    </location>
</feature>
<evidence type="ECO:0000313" key="5">
    <source>
        <dbReference type="Proteomes" id="UP000274756"/>
    </source>
</evidence>
<gene>
    <name evidence="3" type="ORF">DME_LOCUS5781</name>
</gene>
<feature type="domain" description="EDRF1 N-terminal" evidence="2">
    <location>
        <begin position="251"/>
        <end position="493"/>
    </location>
</feature>
<dbReference type="GO" id="GO:0045893">
    <property type="term" value="P:positive regulation of DNA-templated transcription"/>
    <property type="evidence" value="ECO:0007669"/>
    <property type="project" value="TreeGrafter"/>
</dbReference>
<dbReference type="STRING" id="318479.A0A0N4U3V2"/>
<dbReference type="Proteomes" id="UP000038040">
    <property type="component" value="Unplaced"/>
</dbReference>
<dbReference type="EMBL" id="UYYG01001153">
    <property type="protein sequence ID" value="VDN55808.1"/>
    <property type="molecule type" value="Genomic_DNA"/>
</dbReference>
<reference evidence="3 5" key="2">
    <citation type="submission" date="2018-11" db="EMBL/GenBank/DDBJ databases">
        <authorList>
            <consortium name="Pathogen Informatics"/>
        </authorList>
    </citation>
    <scope>NUCLEOTIDE SEQUENCE [LARGE SCALE GENOMIC DNA]</scope>
</reference>
<dbReference type="PANTHER" id="PTHR15000">
    <property type="entry name" value="ERYTHROID DIFFERENTIATION-RELATED FACTOR 1"/>
    <property type="match status" value="1"/>
</dbReference>
<dbReference type="AlphaFoldDB" id="A0A0N4U3V2"/>
<evidence type="ECO:0000259" key="2">
    <source>
        <dbReference type="Pfam" id="PF23788"/>
    </source>
</evidence>
<dbReference type="Proteomes" id="UP000274756">
    <property type="component" value="Unassembled WGS sequence"/>
</dbReference>
<dbReference type="Pfam" id="PF23788">
    <property type="entry name" value="EDRF1_N"/>
    <property type="match status" value="2"/>
</dbReference>
<feature type="domain" description="EDRF1 TPR repeats region" evidence="1">
    <location>
        <begin position="888"/>
        <end position="1054"/>
    </location>
</feature>
<evidence type="ECO:0000313" key="3">
    <source>
        <dbReference type="EMBL" id="VDN55808.1"/>
    </source>
</evidence>
<accession>A0A0N4U3V2</accession>
<evidence type="ECO:0000313" key="6">
    <source>
        <dbReference type="WBParaSite" id="DME_0000142101-mRNA-1"/>
    </source>
</evidence>
<organism evidence="4 6">
    <name type="scientific">Dracunculus medinensis</name>
    <name type="common">Guinea worm</name>
    <dbReference type="NCBI Taxonomy" id="318479"/>
    <lineage>
        <taxon>Eukaryota</taxon>
        <taxon>Metazoa</taxon>
        <taxon>Ecdysozoa</taxon>
        <taxon>Nematoda</taxon>
        <taxon>Chromadorea</taxon>
        <taxon>Rhabditida</taxon>
        <taxon>Spirurina</taxon>
        <taxon>Dracunculoidea</taxon>
        <taxon>Dracunculidae</taxon>
        <taxon>Dracunculus</taxon>
    </lineage>
</organism>
<sequence length="1068" mass="121188">MDSFFNRLKSLISPKKPLPVVRLEPNTNLNVPPLAAWVGQGNYSRGWRRASIKQRIDCFHFSIKLANKYIDAVGDVDLIAGADTLKKLLLLPFDSKQSLSLVLHKIGKTVLIDNSEHLHVSLANLINFLNFIAKFVGEGFPSIANFLSSESLKSIGASCAELRTDELIASLGEDMIVENLYSRSISIQSTGNDDLTNRDYETSNDSLDGNGNGQLELNIDENGLSDPLEHYNFPNFQDDCGKVEFDAFGRIWNFYDLNILVDVNLPIFGCKSNPCVTLHPKYVSVCFINGILEDMKHRPINFLTGVDLYLDQSMCNAPEALLCWHRSGYVKEYEVIRTEDIPHLENSKFDPSVLKNVAENIVSFLQENVAKEGHTYWLLHDKGDRENESMLRLWDLTPLCGDLLDDSTANPFTLSVGMLIYKVARNLMRRSAHKRPKRIANAAYRLLNVCLGIIDRNKHPQVIACVHYLLANLYLSYGHDAIKRSDDDEEEIERNEPMWAYDDQWQQEYGETYNNYAAISVESLKKKQMEDIRQKKPLKLRPLPNCSSTEDCCKQALEHCYEGLQSMILFHQLQKQNSDLKHVNVSLSFMKADNSSIDHGREEADIALATDVQSILFIRAATSYRTLANSSFVLGRYGRTLRFARVGTLCCRMWFFPTWLLLILVAVLSLNSGQITENARRNIATARSLLPAMLCHAAEAIGNIACSSLNSKIEAEVLLTFFKGRCFFKKIWKHMKFPRRHCVDLRRCYRDAQLESMARTCLRSVLVDIENEYGWMLLQTLSGQSHEQIEIAQRAANVAITLVKKIAPLSLFPPTASAIIFENELLRRIGNLKNCLGIQYTERLKTFVNRTTKLSVSHEKETLSQIFAVDLDLFGLDNSMPPEVLISQVVNSGKQLLEEGVGYFRLSGDQINESLLLSNIGQLHLLQFHAIVNSTHFSQEYNSDLEKQAAILAIEYYQSALTCASNLKQIAFPIFESISKDLASLYFSYASRLQDVQAKNKSDVAMEVREYLTRALYAYTLVRDSPKSSAKARNNASRYIIEINYRLGSLLHHSSVCFVYILEKFQLF</sequence>
<dbReference type="PANTHER" id="PTHR15000:SF1">
    <property type="entry name" value="ERYTHROID DIFFERENTIATION-RELATED FACTOR 1"/>
    <property type="match status" value="1"/>
</dbReference>
<evidence type="ECO:0000313" key="4">
    <source>
        <dbReference type="Proteomes" id="UP000038040"/>
    </source>
</evidence>
<keyword evidence="5" id="KW-1185">Reference proteome</keyword>
<protein>
    <submittedName>
        <fullName evidence="6">Erythroid differentiation-related factor 1</fullName>
    </submittedName>
</protein>
<dbReference type="InterPro" id="IPR056582">
    <property type="entry name" value="EDRF1_N"/>
</dbReference>
<name>A0A0N4U3V2_DRAME</name>
<reference evidence="6" key="1">
    <citation type="submission" date="2017-02" db="UniProtKB">
        <authorList>
            <consortium name="WormBaseParasite"/>
        </authorList>
    </citation>
    <scope>IDENTIFICATION</scope>
</reference>
<proteinExistence type="predicted"/>
<dbReference type="WBParaSite" id="DME_0000142101-mRNA-1">
    <property type="protein sequence ID" value="DME_0000142101-mRNA-1"/>
    <property type="gene ID" value="DME_0000142101"/>
</dbReference>
<evidence type="ECO:0000259" key="1">
    <source>
        <dbReference type="Pfam" id="PF23723"/>
    </source>
</evidence>
<dbReference type="InterPro" id="IPR056583">
    <property type="entry name" value="EDRF1_TPR"/>
</dbReference>
<dbReference type="Pfam" id="PF23723">
    <property type="entry name" value="TPR_EDRF1"/>
    <property type="match status" value="1"/>
</dbReference>
<dbReference type="OrthoDB" id="419432at2759"/>